<evidence type="ECO:0000256" key="1">
    <source>
        <dbReference type="SAM" id="MobiDB-lite"/>
    </source>
</evidence>
<accession>A0A6N8DWK9</accession>
<name>A0A6N8DWK9_RHOAC</name>
<sequence>MLKSVKVGKYGPELSFHDRLVINPNKRFLAQRSQWQRRRKDGKPARRRPPPSPLP</sequence>
<dbReference type="AlphaFoldDB" id="A0A6N8DWK9"/>
<organism evidence="2 3">
    <name type="scientific">Rhodoblastus acidophilus</name>
    <name type="common">Rhodopseudomonas acidophila</name>
    <dbReference type="NCBI Taxonomy" id="1074"/>
    <lineage>
        <taxon>Bacteria</taxon>
        <taxon>Pseudomonadati</taxon>
        <taxon>Pseudomonadota</taxon>
        <taxon>Alphaproteobacteria</taxon>
        <taxon>Hyphomicrobiales</taxon>
        <taxon>Rhodoblastaceae</taxon>
        <taxon>Rhodoblastus</taxon>
    </lineage>
</organism>
<reference evidence="2 3" key="1">
    <citation type="submission" date="2019-11" db="EMBL/GenBank/DDBJ databases">
        <title>Whole-genome sequence of a Rhodoblastus acidophilus DSM 142.</title>
        <authorList>
            <person name="Kyndt J.A."/>
            <person name="Meyer T.E."/>
        </authorList>
    </citation>
    <scope>NUCLEOTIDE SEQUENCE [LARGE SCALE GENOMIC DNA]</scope>
    <source>
        <strain evidence="2 3">DSM 142</strain>
    </source>
</reference>
<dbReference type="RefSeq" id="WP_155447930.1">
    <property type="nucleotide sequence ID" value="NZ_JAOQNR010000027.1"/>
</dbReference>
<comment type="caution">
    <text evidence="2">The sequence shown here is derived from an EMBL/GenBank/DDBJ whole genome shotgun (WGS) entry which is preliminary data.</text>
</comment>
<feature type="region of interest" description="Disordered" evidence="1">
    <location>
        <begin position="25"/>
        <end position="55"/>
    </location>
</feature>
<dbReference type="Proteomes" id="UP000439113">
    <property type="component" value="Unassembled WGS sequence"/>
</dbReference>
<gene>
    <name evidence="2" type="ORF">GJ654_19955</name>
</gene>
<evidence type="ECO:0000313" key="2">
    <source>
        <dbReference type="EMBL" id="MTV33254.1"/>
    </source>
</evidence>
<feature type="compositionally biased region" description="Basic residues" evidence="1">
    <location>
        <begin position="35"/>
        <end position="49"/>
    </location>
</feature>
<protein>
    <submittedName>
        <fullName evidence="2">Uncharacterized protein</fullName>
    </submittedName>
</protein>
<proteinExistence type="predicted"/>
<evidence type="ECO:0000313" key="3">
    <source>
        <dbReference type="Proteomes" id="UP000439113"/>
    </source>
</evidence>
<dbReference type="EMBL" id="WNKS01000031">
    <property type="protein sequence ID" value="MTV33254.1"/>
    <property type="molecule type" value="Genomic_DNA"/>
</dbReference>